<reference evidence="7 9" key="3">
    <citation type="submission" date="2020-02" db="EMBL/GenBank/DDBJ databases">
        <title>Genomic Insights into the Phylogeny and Genetic Plasticity of the Human and Animal Enteric Pathogen Clostridium perfringens.</title>
        <authorList>
            <person name="Feng Y."/>
            <person name="Hu Y."/>
        </authorList>
    </citation>
    <scope>NUCLEOTIDE SEQUENCE [LARGE SCALE GENOMIC DNA]</scope>
    <source>
        <strain evidence="7 9">CP-40</strain>
    </source>
</reference>
<sequence>MENRFEISMLIDYYGTLLTEKQFNVMTLYYNEDLSLAEIAEINKTSRQAIYDLIKRCCKQLHSYDEKLKLSKKIDKRYRIKEELMAELNKNSNLDEDIKKYIDEKLEEIINA</sequence>
<organism evidence="5 8">
    <name type="scientific">Clostridium perfringens</name>
    <dbReference type="NCBI Taxonomy" id="1502"/>
    <lineage>
        <taxon>Bacteria</taxon>
        <taxon>Bacillati</taxon>
        <taxon>Bacillota</taxon>
        <taxon>Clostridia</taxon>
        <taxon>Eubacteriales</taxon>
        <taxon>Clostridiaceae</taxon>
        <taxon>Clostridium</taxon>
    </lineage>
</organism>
<dbReference type="GO" id="GO:0003677">
    <property type="term" value="F:DNA binding"/>
    <property type="evidence" value="ECO:0007669"/>
    <property type="project" value="UniProtKB-KW"/>
</dbReference>
<evidence type="ECO:0000313" key="4">
    <source>
        <dbReference type="EMBL" id="HAT4297313.1"/>
    </source>
</evidence>
<evidence type="ECO:0000313" key="5">
    <source>
        <dbReference type="EMBL" id="KXA14616.1"/>
    </source>
</evidence>
<evidence type="ECO:0000313" key="6">
    <source>
        <dbReference type="EMBL" id="MBO3415886.1"/>
    </source>
</evidence>
<reference evidence="5 8" key="1">
    <citation type="submission" date="2016-01" db="EMBL/GenBank/DDBJ databases">
        <authorList>
            <person name="Oliw E.H."/>
        </authorList>
    </citation>
    <scope>NUCLEOTIDE SEQUENCE [LARGE SCALE GENOMIC DNA]</scope>
    <source>
        <strain evidence="5 8">MJR7757A</strain>
    </source>
</reference>
<evidence type="ECO:0000313" key="10">
    <source>
        <dbReference type="Proteomes" id="UP000668358"/>
    </source>
</evidence>
<gene>
    <name evidence="7" type="ORF">G6Z34_04740</name>
    <name evidence="5" type="ORF">HMPREF3222_00191</name>
    <name evidence="4" type="ORF">I9063_000618</name>
    <name evidence="6" type="ORF">JJB78_05030</name>
</gene>
<dbReference type="Proteomes" id="UP000668358">
    <property type="component" value="Unassembled WGS sequence"/>
</dbReference>
<dbReference type="EMBL" id="JAALLZ010000001">
    <property type="protein sequence ID" value="NGU29423.1"/>
    <property type="molecule type" value="Genomic_DNA"/>
</dbReference>
<dbReference type="PATRIC" id="fig|1502.174.peg.194"/>
<reference evidence="4" key="2">
    <citation type="journal article" date="2018" name="Genome Biol.">
        <title>SKESA: strategic k-mer extension for scrupulous assemblies.</title>
        <authorList>
            <person name="Souvorov A."/>
            <person name="Agarwala R."/>
            <person name="Lipman D.J."/>
        </authorList>
    </citation>
    <scope>NUCLEOTIDE SEQUENCE</scope>
    <source>
        <strain evidence="4">C25</strain>
    </source>
</reference>
<dbReference type="NCBIfam" id="NF045758">
    <property type="entry name" value="YlxM"/>
    <property type="match status" value="1"/>
</dbReference>
<evidence type="ECO:0000313" key="9">
    <source>
        <dbReference type="Proteomes" id="UP000481454"/>
    </source>
</evidence>
<dbReference type="InterPro" id="IPR013324">
    <property type="entry name" value="RNA_pol_sigma_r3/r4-like"/>
</dbReference>
<dbReference type="PANTHER" id="PTHR40083:SF1">
    <property type="entry name" value="UPF0122 PROTEIN YLXM"/>
    <property type="match status" value="1"/>
</dbReference>
<keyword evidence="4" id="KW-0238">DNA-binding</keyword>
<comment type="caution">
    <text evidence="5">The sequence shown here is derived from an EMBL/GenBank/DDBJ whole genome shotgun (WGS) entry which is preliminary data.</text>
</comment>
<dbReference type="AlphaFoldDB" id="A0A133NE94"/>
<proteinExistence type="inferred from homology"/>
<evidence type="ECO:0000313" key="8">
    <source>
        <dbReference type="Proteomes" id="UP000070646"/>
    </source>
</evidence>
<dbReference type="SMR" id="A0A133NE94"/>
<name>A0A133NE94_CLOPF</name>
<evidence type="ECO:0000256" key="3">
    <source>
        <dbReference type="HAMAP-Rule" id="MF_00245"/>
    </source>
</evidence>
<dbReference type="Pfam" id="PF04297">
    <property type="entry name" value="UPF0122"/>
    <property type="match status" value="1"/>
</dbReference>
<dbReference type="InterPro" id="IPR054831">
    <property type="entry name" value="UPF0122_fam_protein"/>
</dbReference>
<dbReference type="Proteomes" id="UP000070646">
    <property type="component" value="Unassembled WGS sequence"/>
</dbReference>
<dbReference type="Proteomes" id="UP000481454">
    <property type="component" value="Unassembled WGS sequence"/>
</dbReference>
<dbReference type="NCBIfam" id="NF001072">
    <property type="entry name" value="PRK00118.2-2"/>
    <property type="match status" value="1"/>
</dbReference>
<dbReference type="Gene3D" id="1.10.10.10">
    <property type="entry name" value="Winged helix-like DNA-binding domain superfamily/Winged helix DNA-binding domain"/>
    <property type="match status" value="1"/>
</dbReference>
<dbReference type="HAMAP" id="MF_00245">
    <property type="entry name" value="UPF0122"/>
    <property type="match status" value="1"/>
</dbReference>
<dbReference type="EMBL" id="JAENRE010000002">
    <property type="protein sequence ID" value="MBO3415886.1"/>
    <property type="molecule type" value="Genomic_DNA"/>
</dbReference>
<evidence type="ECO:0000256" key="2">
    <source>
        <dbReference type="ARBA" id="ARBA00024764"/>
    </source>
</evidence>
<dbReference type="SUPFAM" id="SSF88659">
    <property type="entry name" value="Sigma3 and sigma4 domains of RNA polymerase sigma factors"/>
    <property type="match status" value="1"/>
</dbReference>
<protein>
    <recommendedName>
        <fullName evidence="3">UPF0122 protein G6Z34_04740</fullName>
    </recommendedName>
</protein>
<reference evidence="4" key="4">
    <citation type="submission" date="2020-07" db="EMBL/GenBank/DDBJ databases">
        <authorList>
            <consortium name="NCBI Pathogen Detection Project"/>
        </authorList>
    </citation>
    <scope>NUCLEOTIDE SEQUENCE</scope>
    <source>
        <strain evidence="4">C25</strain>
    </source>
</reference>
<reference evidence="6 10" key="5">
    <citation type="submission" date="2020-12" db="EMBL/GenBank/DDBJ databases">
        <title>Comparative genomics of Clostridium perfringens reveals patterns of host-associated phylogenetic clades and virulence factors.</title>
        <authorList>
            <person name="Smith A.H."/>
            <person name="Geier R."/>
        </authorList>
    </citation>
    <scope>NUCLEOTIDE SEQUENCE [LARGE SCALE GENOMIC DNA]</scope>
    <source>
        <strain evidence="6 10">CHD15829P</strain>
    </source>
</reference>
<evidence type="ECO:0000313" key="7">
    <source>
        <dbReference type="EMBL" id="NGU29423.1"/>
    </source>
</evidence>
<dbReference type="InterPro" id="IPR036388">
    <property type="entry name" value="WH-like_DNA-bd_sf"/>
</dbReference>
<dbReference type="PANTHER" id="PTHR40083">
    <property type="entry name" value="UPF0122 PROTEIN CBO2450/CLC_2298"/>
    <property type="match status" value="1"/>
</dbReference>
<comment type="function">
    <text evidence="2 3">Might take part in the signal recognition particle (SRP) pathway. This is inferred from the conservation of its genetic proximity to ftsY/ffh. May be a regulatory protein.</text>
</comment>
<dbReference type="Proteomes" id="UP000855421">
    <property type="component" value="Unassembled WGS sequence"/>
</dbReference>
<dbReference type="GeneID" id="93001748"/>
<dbReference type="InterPro" id="IPR007394">
    <property type="entry name" value="UPF0122"/>
</dbReference>
<dbReference type="RefSeq" id="WP_003458448.1">
    <property type="nucleotide sequence ID" value="NZ_CABEEO010000008.1"/>
</dbReference>
<dbReference type="EMBL" id="LRPU01000007">
    <property type="protein sequence ID" value="KXA14616.1"/>
    <property type="molecule type" value="Genomic_DNA"/>
</dbReference>
<comment type="similarity">
    <text evidence="1 3">Belongs to the UPF0122 family.</text>
</comment>
<evidence type="ECO:0000256" key="1">
    <source>
        <dbReference type="ARBA" id="ARBA00008720"/>
    </source>
</evidence>
<accession>A0A133NE94</accession>
<dbReference type="EMBL" id="DACTBT010000002">
    <property type="protein sequence ID" value="HAT4297313.1"/>
    <property type="molecule type" value="Genomic_DNA"/>
</dbReference>